<organism evidence="10 11">
    <name type="scientific">Hungatella effluvii</name>
    <dbReference type="NCBI Taxonomy" id="1096246"/>
    <lineage>
        <taxon>Bacteria</taxon>
        <taxon>Bacillati</taxon>
        <taxon>Bacillota</taxon>
        <taxon>Clostridia</taxon>
        <taxon>Lachnospirales</taxon>
        <taxon>Lachnospiraceae</taxon>
        <taxon>Hungatella</taxon>
    </lineage>
</organism>
<feature type="transmembrane region" description="Helical" evidence="8">
    <location>
        <begin position="136"/>
        <end position="156"/>
    </location>
</feature>
<dbReference type="PANTHER" id="PTHR23522:SF10">
    <property type="entry name" value="3-PHENYLPROPIONIC ACID TRANSPORTER-RELATED"/>
    <property type="match status" value="1"/>
</dbReference>
<dbReference type="RefSeq" id="WP_110323669.1">
    <property type="nucleotide sequence ID" value="NZ_QJKD01000007.1"/>
</dbReference>
<evidence type="ECO:0000256" key="5">
    <source>
        <dbReference type="ARBA" id="ARBA00022692"/>
    </source>
</evidence>
<keyword evidence="4" id="KW-0997">Cell inner membrane</keyword>
<feature type="transmembrane region" description="Helical" evidence="8">
    <location>
        <begin position="101"/>
        <end position="124"/>
    </location>
</feature>
<dbReference type="EMBL" id="QJKD01000007">
    <property type="protein sequence ID" value="PXX52544.1"/>
    <property type="molecule type" value="Genomic_DNA"/>
</dbReference>
<dbReference type="InterPro" id="IPR036259">
    <property type="entry name" value="MFS_trans_sf"/>
</dbReference>
<feature type="transmembrane region" description="Helical" evidence="8">
    <location>
        <begin position="12"/>
        <end position="31"/>
    </location>
</feature>
<evidence type="ECO:0000256" key="1">
    <source>
        <dbReference type="ARBA" id="ARBA00004429"/>
    </source>
</evidence>
<dbReference type="InterPro" id="IPR026032">
    <property type="entry name" value="HcaT-like"/>
</dbReference>
<keyword evidence="6 8" id="KW-1133">Transmembrane helix</keyword>
<feature type="transmembrane region" description="Helical" evidence="8">
    <location>
        <begin position="205"/>
        <end position="227"/>
    </location>
</feature>
<dbReference type="Pfam" id="PF12832">
    <property type="entry name" value="MFS_1_like"/>
    <property type="match status" value="1"/>
</dbReference>
<protein>
    <submittedName>
        <fullName evidence="10">PPP family 3-phenylpropionic acid transporter</fullName>
    </submittedName>
</protein>
<dbReference type="PANTHER" id="PTHR23522">
    <property type="entry name" value="BLL5896 PROTEIN"/>
    <property type="match status" value="1"/>
</dbReference>
<sequence>MGRESKDGSFPTGLFCVYLVYFSGQAIYNTYLNLYLAQIGFTATQIGSIISISTVALLAAQTLWGILSDRARVKNRVVCVLYLASILSALGFYLTRSYWPVVLLVAVFGACFVPIVPLNDNITLESLVNSKWDYGWIRMGGTIGYAMTVVLIGYFLRDEYSAIFWIVAAAMGLCLLFSLTIPPVKGFRNEKKKSSVREILSNRTLVVLIAFNLIYGLGNSFFYSFYSLHFVQIGGNSRLVGWMMFACSAAEAPCLMFMHRLVKKMGVAKVLILAGVLTCVRWTLLYYLTDPVLIIVTNLLHGFSYTGITYCLLNYINRRVPPDLRASGQVLNATMSTVFSKLIFGYIGGAAFELWGAGSMMACSAITIGAATLFFAVWSRGKQESLSF</sequence>
<keyword evidence="5 8" id="KW-0812">Transmembrane</keyword>
<evidence type="ECO:0000313" key="11">
    <source>
        <dbReference type="Proteomes" id="UP000248057"/>
    </source>
</evidence>
<evidence type="ECO:0000256" key="2">
    <source>
        <dbReference type="ARBA" id="ARBA00022448"/>
    </source>
</evidence>
<dbReference type="PIRSF" id="PIRSF004925">
    <property type="entry name" value="HcaT"/>
    <property type="match status" value="1"/>
</dbReference>
<accession>A0A2V3Y3H0</accession>
<evidence type="ECO:0000256" key="3">
    <source>
        <dbReference type="ARBA" id="ARBA00022475"/>
    </source>
</evidence>
<feature type="transmembrane region" description="Helical" evidence="8">
    <location>
        <begin position="294"/>
        <end position="316"/>
    </location>
</feature>
<name>A0A2V3Y3H0_9FIRM</name>
<dbReference type="InterPro" id="IPR024989">
    <property type="entry name" value="MFS_assoc_dom"/>
</dbReference>
<dbReference type="GO" id="GO:0015528">
    <property type="term" value="F:lactose:proton symporter activity"/>
    <property type="evidence" value="ECO:0007669"/>
    <property type="project" value="TreeGrafter"/>
</dbReference>
<evidence type="ECO:0000313" key="10">
    <source>
        <dbReference type="EMBL" id="PXX52544.1"/>
    </source>
</evidence>
<feature type="transmembrane region" description="Helical" evidence="8">
    <location>
        <begin position="162"/>
        <end position="184"/>
    </location>
</feature>
<dbReference type="GeneID" id="86062339"/>
<dbReference type="Gene3D" id="1.20.1250.20">
    <property type="entry name" value="MFS general substrate transporter like domains"/>
    <property type="match status" value="2"/>
</dbReference>
<feature type="transmembrane region" description="Helical" evidence="8">
    <location>
        <begin position="270"/>
        <end position="288"/>
    </location>
</feature>
<keyword evidence="3" id="KW-1003">Cell membrane</keyword>
<dbReference type="GO" id="GO:0030395">
    <property type="term" value="F:lactose binding"/>
    <property type="evidence" value="ECO:0007669"/>
    <property type="project" value="TreeGrafter"/>
</dbReference>
<evidence type="ECO:0000256" key="4">
    <source>
        <dbReference type="ARBA" id="ARBA00022519"/>
    </source>
</evidence>
<evidence type="ECO:0000256" key="6">
    <source>
        <dbReference type="ARBA" id="ARBA00022989"/>
    </source>
</evidence>
<keyword evidence="7 8" id="KW-0472">Membrane</keyword>
<feature type="transmembrane region" description="Helical" evidence="8">
    <location>
        <begin position="354"/>
        <end position="378"/>
    </location>
</feature>
<dbReference type="SUPFAM" id="SSF103473">
    <property type="entry name" value="MFS general substrate transporter"/>
    <property type="match status" value="1"/>
</dbReference>
<feature type="transmembrane region" description="Helical" evidence="8">
    <location>
        <begin position="328"/>
        <end position="348"/>
    </location>
</feature>
<evidence type="ECO:0000256" key="7">
    <source>
        <dbReference type="ARBA" id="ARBA00023136"/>
    </source>
</evidence>
<dbReference type="AlphaFoldDB" id="A0A2V3Y3H0"/>
<proteinExistence type="predicted"/>
<keyword evidence="2" id="KW-0813">Transport</keyword>
<dbReference type="GO" id="GO:0005886">
    <property type="term" value="C:plasma membrane"/>
    <property type="evidence" value="ECO:0007669"/>
    <property type="project" value="UniProtKB-SubCell"/>
</dbReference>
<reference evidence="10 11" key="1">
    <citation type="submission" date="2018-05" db="EMBL/GenBank/DDBJ databases">
        <title>Genomic Encyclopedia of Type Strains, Phase IV (KMG-IV): sequencing the most valuable type-strain genomes for metagenomic binning, comparative biology and taxonomic classification.</title>
        <authorList>
            <person name="Goeker M."/>
        </authorList>
    </citation>
    <scope>NUCLEOTIDE SEQUENCE [LARGE SCALE GENOMIC DNA]</scope>
    <source>
        <strain evidence="10 11">DSM 24995</strain>
    </source>
</reference>
<dbReference type="Proteomes" id="UP000248057">
    <property type="component" value="Unassembled WGS sequence"/>
</dbReference>
<gene>
    <name evidence="10" type="ORF">DFR60_107230</name>
</gene>
<evidence type="ECO:0000256" key="8">
    <source>
        <dbReference type="SAM" id="Phobius"/>
    </source>
</evidence>
<feature type="transmembrane region" description="Helical" evidence="8">
    <location>
        <begin position="77"/>
        <end position="95"/>
    </location>
</feature>
<evidence type="ECO:0000259" key="9">
    <source>
        <dbReference type="Pfam" id="PF12832"/>
    </source>
</evidence>
<keyword evidence="11" id="KW-1185">Reference proteome</keyword>
<feature type="transmembrane region" description="Helical" evidence="8">
    <location>
        <begin position="43"/>
        <end position="65"/>
    </location>
</feature>
<comment type="subcellular location">
    <subcellularLocation>
        <location evidence="1">Cell inner membrane</location>
        <topology evidence="1">Multi-pass membrane protein</topology>
    </subcellularLocation>
</comment>
<feature type="domain" description="Major facilitator superfamily associated" evidence="9">
    <location>
        <begin position="16"/>
        <end position="357"/>
    </location>
</feature>
<comment type="caution">
    <text evidence="10">The sequence shown here is derived from an EMBL/GenBank/DDBJ whole genome shotgun (WGS) entry which is preliminary data.</text>
</comment>